<evidence type="ECO:0000256" key="1">
    <source>
        <dbReference type="SAM" id="MobiDB-lite"/>
    </source>
</evidence>
<dbReference type="EMBL" id="JARBHB010000003">
    <property type="protein sequence ID" value="KAJ8888264.1"/>
    <property type="molecule type" value="Genomic_DNA"/>
</dbReference>
<keyword evidence="3" id="KW-1185">Reference proteome</keyword>
<comment type="caution">
    <text evidence="2">The sequence shown here is derived from an EMBL/GenBank/DDBJ whole genome shotgun (WGS) entry which is preliminary data.</text>
</comment>
<name>A0ABQ9HW05_9NEOP</name>
<gene>
    <name evidence="2" type="ORF">PR048_007751</name>
</gene>
<evidence type="ECO:0000313" key="3">
    <source>
        <dbReference type="Proteomes" id="UP001159363"/>
    </source>
</evidence>
<organism evidence="2 3">
    <name type="scientific">Dryococelus australis</name>
    <dbReference type="NCBI Taxonomy" id="614101"/>
    <lineage>
        <taxon>Eukaryota</taxon>
        <taxon>Metazoa</taxon>
        <taxon>Ecdysozoa</taxon>
        <taxon>Arthropoda</taxon>
        <taxon>Hexapoda</taxon>
        <taxon>Insecta</taxon>
        <taxon>Pterygota</taxon>
        <taxon>Neoptera</taxon>
        <taxon>Polyneoptera</taxon>
        <taxon>Phasmatodea</taxon>
        <taxon>Verophasmatodea</taxon>
        <taxon>Anareolatae</taxon>
        <taxon>Phasmatidae</taxon>
        <taxon>Eurycanthinae</taxon>
        <taxon>Dryococelus</taxon>
    </lineage>
</organism>
<feature type="compositionally biased region" description="Polar residues" evidence="1">
    <location>
        <begin position="322"/>
        <end position="333"/>
    </location>
</feature>
<sequence>MLWCGSFVPDLADQDSLLIWLSSHFSAVVSSRCRMSAQVPLILLVPPAGRSSSNGAASWGRGVALTRHVFSPLDVLLDTASQSWGSSEVLRLELWKTPPHPPSEVTHWTRIREDSGSIPGPAILISMVFRNHSRRMLGWVLNNGHGRFLLNPSPIPLRCATCTVSDDLAVGETLSPLTGRSVVVVSLIASDRGEPLGFSHMGIVQDDVAGRRFSSGISRFPCIPELLRTHLASPSSALKTSMSPGLLRPLARPKLKPGTSAHPRSVCHRGSEILVLRNQACGLAGVLSIPLVPLQGTTGAGCRSPPGLSSRVGISPDLLQHAESTTTSTSPAL</sequence>
<feature type="region of interest" description="Disordered" evidence="1">
    <location>
        <begin position="313"/>
        <end position="333"/>
    </location>
</feature>
<dbReference type="Proteomes" id="UP001159363">
    <property type="component" value="Chromosome 3"/>
</dbReference>
<protein>
    <submittedName>
        <fullName evidence="2">Uncharacterized protein</fullName>
    </submittedName>
</protein>
<evidence type="ECO:0000313" key="2">
    <source>
        <dbReference type="EMBL" id="KAJ8888264.1"/>
    </source>
</evidence>
<accession>A0ABQ9HW05</accession>
<proteinExistence type="predicted"/>
<reference evidence="2 3" key="1">
    <citation type="submission" date="2023-02" db="EMBL/GenBank/DDBJ databases">
        <title>LHISI_Scaffold_Assembly.</title>
        <authorList>
            <person name="Stuart O.P."/>
            <person name="Cleave R."/>
            <person name="Magrath M.J.L."/>
            <person name="Mikheyev A.S."/>
        </authorList>
    </citation>
    <scope>NUCLEOTIDE SEQUENCE [LARGE SCALE GENOMIC DNA]</scope>
    <source>
        <strain evidence="2">Daus_M_001</strain>
        <tissue evidence="2">Leg muscle</tissue>
    </source>
</reference>